<evidence type="ECO:0000259" key="11">
    <source>
        <dbReference type="PROSITE" id="PS51278"/>
    </source>
</evidence>
<evidence type="ECO:0000256" key="2">
    <source>
        <dbReference type="ARBA" id="ARBA00005752"/>
    </source>
</evidence>
<dbReference type="InterPro" id="IPR006426">
    <property type="entry name" value="Asn_synth_AEB"/>
</dbReference>
<evidence type="ECO:0000256" key="9">
    <source>
        <dbReference type="PIRSR" id="PIRSR001589-1"/>
    </source>
</evidence>
<keyword evidence="9" id="KW-0028">Amino-acid biosynthesis</keyword>
<organism evidence="12 13">
    <name type="scientific">Pseudonocardia asaccharolytica DSM 44247 = NBRC 16224</name>
    <dbReference type="NCBI Taxonomy" id="1123024"/>
    <lineage>
        <taxon>Bacteria</taxon>
        <taxon>Bacillati</taxon>
        <taxon>Actinomycetota</taxon>
        <taxon>Actinomycetes</taxon>
        <taxon>Pseudonocardiales</taxon>
        <taxon>Pseudonocardiaceae</taxon>
        <taxon>Pseudonocardia</taxon>
    </lineage>
</organism>
<sequence>MCGIAGTYRWPDGGPLTDRLTAAVAHRGPDATGRYTHRAGDGEVHLGHRRLSIIDLSPTGAQPMVADGLALTYNGELYNAPELRAELVGAGVRFRGSSDTEVLLAAWRRWGPDCLSRLRGMFAFAVFDERTGELVLARDQLGIKPLFVARRGGGLAFASELKALAGGLGAALGIDDAALVASLLYYWVPEGHCVYRDVEKLPPGTWMRCLPDGRVERGRYWSIREVAERAAREGPEDTDLHAVVAESTRRHLVADVPVGMFLSGGLDSSYLTALAARHRPGLPAYTIGFRPRDARFEAMPDDLRYARRVARRFGVDLREIEIAPDVGDLLERMTYHLDEPIGDPAAINTYLICSAARAAGVTVLLSGMGADELFAGYRKHRANLLARRYQAVPRPLRRGLRAGMDRLPVATARRGYRSVRFAKRFLSFADLPEEVAFRRSYTMYDRTELLGLVNPDLAGAVEDVLAEHAAVYADTALDDVVNRMCLADARMFLPGLNLAYTDRASMAASTEVRVPFVDVAVVEAAFRIPGSRKIIGRHGKVALKQAALNVLPREIAYRPKGLFSAPLRAWMSRDLAPLVRAVAHEGALVSSGFLRREAVQRLIDEDASGREDRSKHLWHLVTLEYWYRGATAAGAMAA</sequence>
<feature type="domain" description="Glutamine amidotransferase type-2" evidence="11">
    <location>
        <begin position="2"/>
        <end position="212"/>
    </location>
</feature>
<dbReference type="GO" id="GO:0004066">
    <property type="term" value="F:asparagine synthase (glutamine-hydrolyzing) activity"/>
    <property type="evidence" value="ECO:0007669"/>
    <property type="project" value="UniProtKB-EC"/>
</dbReference>
<dbReference type="SUPFAM" id="SSF56235">
    <property type="entry name" value="N-terminal nucleophile aminohydrolases (Ntn hydrolases)"/>
    <property type="match status" value="1"/>
</dbReference>
<keyword evidence="4 10" id="KW-0547">Nucleotide-binding</keyword>
<dbReference type="OrthoDB" id="9763290at2"/>
<dbReference type="InterPro" id="IPR017932">
    <property type="entry name" value="GATase_2_dom"/>
</dbReference>
<evidence type="ECO:0000256" key="8">
    <source>
        <dbReference type="ARBA" id="ARBA00048741"/>
    </source>
</evidence>
<name>A0A511D5V8_9PSEU</name>
<dbReference type="PIRSF" id="PIRSF001589">
    <property type="entry name" value="Asn_synthetase_glu-h"/>
    <property type="match status" value="1"/>
</dbReference>
<dbReference type="RefSeq" id="WP_028931182.1">
    <property type="nucleotide sequence ID" value="NZ_AUII01000022.1"/>
</dbReference>
<dbReference type="EMBL" id="BJVI01000055">
    <property type="protein sequence ID" value="GEL20047.1"/>
    <property type="molecule type" value="Genomic_DNA"/>
</dbReference>
<dbReference type="InterPro" id="IPR051786">
    <property type="entry name" value="ASN_synthetase/amidase"/>
</dbReference>
<evidence type="ECO:0000256" key="10">
    <source>
        <dbReference type="PIRSR" id="PIRSR001589-2"/>
    </source>
</evidence>
<dbReference type="Proteomes" id="UP000321328">
    <property type="component" value="Unassembled WGS sequence"/>
</dbReference>
<dbReference type="Pfam" id="PF00733">
    <property type="entry name" value="Asn_synthase"/>
    <property type="match status" value="1"/>
</dbReference>
<gene>
    <name evidence="12" type="ORF">PA7_38840</name>
</gene>
<dbReference type="Gene3D" id="3.60.20.10">
    <property type="entry name" value="Glutamine Phosphoribosylpyrophosphate, subunit 1, domain 1"/>
    <property type="match status" value="1"/>
</dbReference>
<dbReference type="GO" id="GO:0005524">
    <property type="term" value="F:ATP binding"/>
    <property type="evidence" value="ECO:0007669"/>
    <property type="project" value="UniProtKB-KW"/>
</dbReference>
<evidence type="ECO:0000256" key="4">
    <source>
        <dbReference type="ARBA" id="ARBA00022741"/>
    </source>
</evidence>
<keyword evidence="5 10" id="KW-0067">ATP-binding</keyword>
<dbReference type="InterPro" id="IPR029055">
    <property type="entry name" value="Ntn_hydrolases_N"/>
</dbReference>
<protein>
    <recommendedName>
        <fullName evidence="3">asparagine synthase (glutamine-hydrolyzing)</fullName>
        <ecNumber evidence="3">6.3.5.4</ecNumber>
    </recommendedName>
</protein>
<reference evidence="12 13" key="1">
    <citation type="submission" date="2019-07" db="EMBL/GenBank/DDBJ databases">
        <title>Whole genome shotgun sequence of Pseudonocardia asaccharolytica NBRC 16224.</title>
        <authorList>
            <person name="Hosoyama A."/>
            <person name="Uohara A."/>
            <person name="Ohji S."/>
            <person name="Ichikawa N."/>
        </authorList>
    </citation>
    <scope>NUCLEOTIDE SEQUENCE [LARGE SCALE GENOMIC DNA]</scope>
    <source>
        <strain evidence="12 13">NBRC 16224</strain>
    </source>
</reference>
<accession>A0A511D5V8</accession>
<proteinExistence type="inferred from homology"/>
<dbReference type="PANTHER" id="PTHR43284:SF1">
    <property type="entry name" value="ASPARAGINE SYNTHETASE"/>
    <property type="match status" value="1"/>
</dbReference>
<dbReference type="EC" id="6.3.5.4" evidence="3"/>
<dbReference type="Gene3D" id="3.40.50.620">
    <property type="entry name" value="HUPs"/>
    <property type="match status" value="1"/>
</dbReference>
<evidence type="ECO:0000313" key="13">
    <source>
        <dbReference type="Proteomes" id="UP000321328"/>
    </source>
</evidence>
<feature type="active site" description="For GATase activity" evidence="9">
    <location>
        <position position="2"/>
    </location>
</feature>
<evidence type="ECO:0000256" key="3">
    <source>
        <dbReference type="ARBA" id="ARBA00012737"/>
    </source>
</evidence>
<comment type="caution">
    <text evidence="12">The sequence shown here is derived from an EMBL/GenBank/DDBJ whole genome shotgun (WGS) entry which is preliminary data.</text>
</comment>
<keyword evidence="13" id="KW-1185">Reference proteome</keyword>
<dbReference type="PANTHER" id="PTHR43284">
    <property type="entry name" value="ASPARAGINE SYNTHETASE (GLUTAMINE-HYDROLYZING)"/>
    <property type="match status" value="1"/>
</dbReference>
<dbReference type="CDD" id="cd00712">
    <property type="entry name" value="AsnB"/>
    <property type="match status" value="1"/>
</dbReference>
<dbReference type="CDD" id="cd01991">
    <property type="entry name" value="Asn_synthase_B_C"/>
    <property type="match status" value="1"/>
</dbReference>
<dbReference type="InterPro" id="IPR001962">
    <property type="entry name" value="Asn_synthase"/>
</dbReference>
<comment type="similarity">
    <text evidence="2">Belongs to the asparagine synthetase family.</text>
</comment>
<evidence type="ECO:0000256" key="5">
    <source>
        <dbReference type="ARBA" id="ARBA00022840"/>
    </source>
</evidence>
<evidence type="ECO:0000256" key="6">
    <source>
        <dbReference type="ARBA" id="ARBA00022888"/>
    </source>
</evidence>
<feature type="binding site" evidence="10">
    <location>
        <begin position="366"/>
        <end position="367"/>
    </location>
    <ligand>
        <name>ATP</name>
        <dbReference type="ChEBI" id="CHEBI:30616"/>
    </ligand>
</feature>
<dbReference type="NCBIfam" id="TIGR01536">
    <property type="entry name" value="asn_synth_AEB"/>
    <property type="match status" value="1"/>
</dbReference>
<feature type="binding site" evidence="10">
    <location>
        <position position="99"/>
    </location>
    <ligand>
        <name>L-glutamine</name>
        <dbReference type="ChEBI" id="CHEBI:58359"/>
    </ligand>
</feature>
<feature type="binding site" evidence="10">
    <location>
        <position position="287"/>
    </location>
    <ligand>
        <name>ATP</name>
        <dbReference type="ChEBI" id="CHEBI:30616"/>
    </ligand>
</feature>
<dbReference type="STRING" id="1123024.GCA_000423625_03772"/>
<dbReference type="Pfam" id="PF13537">
    <property type="entry name" value="GATase_7"/>
    <property type="match status" value="1"/>
</dbReference>
<dbReference type="InterPro" id="IPR014729">
    <property type="entry name" value="Rossmann-like_a/b/a_fold"/>
</dbReference>
<dbReference type="SUPFAM" id="SSF52402">
    <property type="entry name" value="Adenine nucleotide alpha hydrolases-like"/>
    <property type="match status" value="1"/>
</dbReference>
<dbReference type="GO" id="GO:0005829">
    <property type="term" value="C:cytosol"/>
    <property type="evidence" value="ECO:0007669"/>
    <property type="project" value="TreeGrafter"/>
</dbReference>
<dbReference type="GO" id="GO:0006529">
    <property type="term" value="P:asparagine biosynthetic process"/>
    <property type="evidence" value="ECO:0007669"/>
    <property type="project" value="UniProtKB-KW"/>
</dbReference>
<evidence type="ECO:0000256" key="7">
    <source>
        <dbReference type="ARBA" id="ARBA00022962"/>
    </source>
</evidence>
<keyword evidence="7 9" id="KW-0315">Glutamine amidotransferase</keyword>
<comment type="catalytic activity">
    <reaction evidence="8">
        <text>L-aspartate + L-glutamine + ATP + H2O = L-asparagine + L-glutamate + AMP + diphosphate + H(+)</text>
        <dbReference type="Rhea" id="RHEA:12228"/>
        <dbReference type="ChEBI" id="CHEBI:15377"/>
        <dbReference type="ChEBI" id="CHEBI:15378"/>
        <dbReference type="ChEBI" id="CHEBI:29985"/>
        <dbReference type="ChEBI" id="CHEBI:29991"/>
        <dbReference type="ChEBI" id="CHEBI:30616"/>
        <dbReference type="ChEBI" id="CHEBI:33019"/>
        <dbReference type="ChEBI" id="CHEBI:58048"/>
        <dbReference type="ChEBI" id="CHEBI:58359"/>
        <dbReference type="ChEBI" id="CHEBI:456215"/>
        <dbReference type="EC" id="6.3.5.4"/>
    </reaction>
</comment>
<dbReference type="InterPro" id="IPR033738">
    <property type="entry name" value="AsnB_N"/>
</dbReference>
<evidence type="ECO:0000313" key="12">
    <source>
        <dbReference type="EMBL" id="GEL20047.1"/>
    </source>
</evidence>
<comment type="pathway">
    <text evidence="1">Amino-acid biosynthesis; L-asparagine biosynthesis; L-asparagine from L-aspartate (L-Gln route): step 1/1.</text>
</comment>
<dbReference type="AlphaFoldDB" id="A0A511D5V8"/>
<evidence type="ECO:0000256" key="1">
    <source>
        <dbReference type="ARBA" id="ARBA00005187"/>
    </source>
</evidence>
<dbReference type="PROSITE" id="PS51278">
    <property type="entry name" value="GATASE_TYPE_2"/>
    <property type="match status" value="1"/>
</dbReference>
<keyword evidence="6 9" id="KW-0061">Asparagine biosynthesis</keyword>